<dbReference type="Proteomes" id="UP000061665">
    <property type="component" value="Unassembled WGS sequence"/>
</dbReference>
<sequence>MEATVHLTLAAGFLAIGHLDKLRDYREGLKSAKGLPDDLPVLTCPVAEEDAHRFSAPNFETCFGFGTTVKTLGVPLMTIRLQVGGAQIYWLADLTDPEVWSAYDMWKRVGCAPIALLLESGNNRSCKFGVQDVSGKPTSMEDFRVYAGKPVSEDIWQTMEFLSKSGLMKMQATTDIPGVPLTQVLVNILLTKRLERYAIGPKYVTKPNIIVPPYSAGRVG</sequence>
<dbReference type="EMBL" id="LOZE01000133">
    <property type="protein sequence ID" value="KVM21119.1"/>
    <property type="molecule type" value="Genomic_DNA"/>
</dbReference>
<proteinExistence type="predicted"/>
<organism evidence="1 2">
    <name type="scientific">Burkholderia ubonensis</name>
    <dbReference type="NCBI Taxonomy" id="101571"/>
    <lineage>
        <taxon>Bacteria</taxon>
        <taxon>Pseudomonadati</taxon>
        <taxon>Pseudomonadota</taxon>
        <taxon>Betaproteobacteria</taxon>
        <taxon>Burkholderiales</taxon>
        <taxon>Burkholderiaceae</taxon>
        <taxon>Burkholderia</taxon>
        <taxon>Burkholderia cepacia complex</taxon>
    </lineage>
</organism>
<comment type="caution">
    <text evidence="1">The sequence shown here is derived from an EMBL/GenBank/DDBJ whole genome shotgun (WGS) entry which is preliminary data.</text>
</comment>
<accession>A0AB73FU29</accession>
<reference evidence="1 2" key="1">
    <citation type="submission" date="2015-11" db="EMBL/GenBank/DDBJ databases">
        <title>Expanding the genomic diversity of Burkholderia species for the development of highly accurate diagnostics.</title>
        <authorList>
            <person name="Sahl J."/>
            <person name="Keim P."/>
            <person name="Wagner D."/>
        </authorList>
    </citation>
    <scope>NUCLEOTIDE SEQUENCE [LARGE SCALE GENOMIC DNA]</scope>
    <source>
        <strain evidence="1 2">MSMB2058</strain>
    </source>
</reference>
<evidence type="ECO:0000313" key="2">
    <source>
        <dbReference type="Proteomes" id="UP000061665"/>
    </source>
</evidence>
<dbReference type="RefSeq" id="WP_059727374.1">
    <property type="nucleotide sequence ID" value="NZ_LOYI01000128.1"/>
</dbReference>
<gene>
    <name evidence="1" type="ORF">WJ53_00250</name>
</gene>
<dbReference type="AlphaFoldDB" id="A0AB73FU29"/>
<evidence type="ECO:0000313" key="1">
    <source>
        <dbReference type="EMBL" id="KVM21119.1"/>
    </source>
</evidence>
<protein>
    <submittedName>
        <fullName evidence="1">Uncharacterized protein</fullName>
    </submittedName>
</protein>
<name>A0AB73FU29_9BURK</name>